<name>A0AAU8IWY9_9ACTN</name>
<dbReference type="PROSITE" id="PS50995">
    <property type="entry name" value="HTH_MARR_2"/>
    <property type="match status" value="1"/>
</dbReference>
<keyword evidence="2" id="KW-0238">DNA-binding</keyword>
<dbReference type="AlphaFoldDB" id="A0AAU8IWY9"/>
<dbReference type="SUPFAM" id="SSF46785">
    <property type="entry name" value="Winged helix' DNA-binding domain"/>
    <property type="match status" value="1"/>
</dbReference>
<keyword evidence="3" id="KW-0804">Transcription</keyword>
<dbReference type="EMBL" id="CP159534">
    <property type="protein sequence ID" value="XCJ72631.1"/>
    <property type="molecule type" value="Genomic_DNA"/>
</dbReference>
<evidence type="ECO:0000256" key="2">
    <source>
        <dbReference type="ARBA" id="ARBA00023125"/>
    </source>
</evidence>
<evidence type="ECO:0000256" key="1">
    <source>
        <dbReference type="ARBA" id="ARBA00023015"/>
    </source>
</evidence>
<dbReference type="RefSeq" id="WP_353944185.1">
    <property type="nucleotide sequence ID" value="NZ_CP159534.1"/>
</dbReference>
<dbReference type="PANTHER" id="PTHR42756:SF1">
    <property type="entry name" value="TRANSCRIPTIONAL REPRESSOR OF EMRAB OPERON"/>
    <property type="match status" value="1"/>
</dbReference>
<dbReference type="PANTHER" id="PTHR42756">
    <property type="entry name" value="TRANSCRIPTIONAL REGULATOR, MARR"/>
    <property type="match status" value="1"/>
</dbReference>
<dbReference type="GO" id="GO:0003700">
    <property type="term" value="F:DNA-binding transcription factor activity"/>
    <property type="evidence" value="ECO:0007669"/>
    <property type="project" value="InterPro"/>
</dbReference>
<evidence type="ECO:0000313" key="5">
    <source>
        <dbReference type="EMBL" id="XCJ72631.1"/>
    </source>
</evidence>
<keyword evidence="1" id="KW-0805">Transcription regulation</keyword>
<dbReference type="PRINTS" id="PR00598">
    <property type="entry name" value="HTHMARR"/>
</dbReference>
<evidence type="ECO:0000259" key="4">
    <source>
        <dbReference type="PROSITE" id="PS50995"/>
    </source>
</evidence>
<dbReference type="InterPro" id="IPR036388">
    <property type="entry name" value="WH-like_DNA-bd_sf"/>
</dbReference>
<feature type="domain" description="HTH marR-type" evidence="4">
    <location>
        <begin position="12"/>
        <end position="145"/>
    </location>
</feature>
<dbReference type="SMART" id="SM00347">
    <property type="entry name" value="HTH_MARR"/>
    <property type="match status" value="1"/>
</dbReference>
<reference evidence="5" key="1">
    <citation type="submission" date="2024-06" db="EMBL/GenBank/DDBJ databases">
        <title>Streptomyces sp. strain HUAS MG91 genome sequences.</title>
        <authorList>
            <person name="Mo P."/>
        </authorList>
    </citation>
    <scope>NUCLEOTIDE SEQUENCE</scope>
    <source>
        <strain evidence="5">HUAS MG91</strain>
    </source>
</reference>
<dbReference type="InterPro" id="IPR000835">
    <property type="entry name" value="HTH_MarR-typ"/>
</dbReference>
<dbReference type="KEGG" id="stac:ABII15_22905"/>
<organism evidence="5">
    <name type="scientific">Streptomyces tabacisoli</name>
    <dbReference type="NCBI Taxonomy" id="3156398"/>
    <lineage>
        <taxon>Bacteria</taxon>
        <taxon>Bacillati</taxon>
        <taxon>Actinomycetota</taxon>
        <taxon>Actinomycetes</taxon>
        <taxon>Kitasatosporales</taxon>
        <taxon>Streptomycetaceae</taxon>
        <taxon>Streptomyces</taxon>
    </lineage>
</organism>
<dbReference type="InterPro" id="IPR036390">
    <property type="entry name" value="WH_DNA-bd_sf"/>
</dbReference>
<proteinExistence type="predicted"/>
<dbReference type="Gene3D" id="1.10.10.10">
    <property type="entry name" value="Winged helix-like DNA-binding domain superfamily/Winged helix DNA-binding domain"/>
    <property type="match status" value="1"/>
</dbReference>
<accession>A0AAU8IWY9</accession>
<gene>
    <name evidence="5" type="ORF">ABII15_22905</name>
</gene>
<dbReference type="GO" id="GO:0003677">
    <property type="term" value="F:DNA binding"/>
    <property type="evidence" value="ECO:0007669"/>
    <property type="project" value="UniProtKB-KW"/>
</dbReference>
<sequence>MTVDPSSAGPLTHRLGYLVKLAFHQLSGMLAEALEPYGVNPREVGVLSVIATHGEERSQHELAQLIGVDRTTMVAVIDALEGKGLVERRRSAVDRRRNVVALTPAGVTCQREADRARVETERAYLAPLDEETARVLTEALRTLYVAHAGS</sequence>
<protein>
    <submittedName>
        <fullName evidence="5">MarR family transcriptional regulator</fullName>
    </submittedName>
</protein>
<dbReference type="Pfam" id="PF12802">
    <property type="entry name" value="MarR_2"/>
    <property type="match status" value="1"/>
</dbReference>
<evidence type="ECO:0000256" key="3">
    <source>
        <dbReference type="ARBA" id="ARBA00023163"/>
    </source>
</evidence>